<evidence type="ECO:0000313" key="2">
    <source>
        <dbReference type="EMBL" id="MFC3882807.1"/>
    </source>
</evidence>
<evidence type="ECO:0000256" key="1">
    <source>
        <dbReference type="SAM" id="MobiDB-lite"/>
    </source>
</evidence>
<name>A0ABV8B0R3_9BACI</name>
<evidence type="ECO:0000313" key="3">
    <source>
        <dbReference type="Proteomes" id="UP001595752"/>
    </source>
</evidence>
<feature type="compositionally biased region" description="Basic and acidic residues" evidence="1">
    <location>
        <begin position="45"/>
        <end position="67"/>
    </location>
</feature>
<organism evidence="2 3">
    <name type="scientific">Bacillus songklensis</name>
    <dbReference type="NCBI Taxonomy" id="1069116"/>
    <lineage>
        <taxon>Bacteria</taxon>
        <taxon>Bacillati</taxon>
        <taxon>Bacillota</taxon>
        <taxon>Bacilli</taxon>
        <taxon>Bacillales</taxon>
        <taxon>Bacillaceae</taxon>
        <taxon>Bacillus</taxon>
    </lineage>
</organism>
<dbReference type="Proteomes" id="UP001595752">
    <property type="component" value="Unassembled WGS sequence"/>
</dbReference>
<dbReference type="RefSeq" id="WP_377912613.1">
    <property type="nucleotide sequence ID" value="NZ_JBHRZT010000020.1"/>
</dbReference>
<proteinExistence type="predicted"/>
<protein>
    <submittedName>
        <fullName evidence="2">YqkE family protein</fullName>
    </submittedName>
</protein>
<dbReference type="EMBL" id="JBHRZT010000020">
    <property type="protein sequence ID" value="MFC3882807.1"/>
    <property type="molecule type" value="Genomic_DNA"/>
</dbReference>
<sequence length="85" mass="10250">MAKKARQSKQQTPSYSKDEKVSLRDQLNGSVLEQLRQKKQLLEAGEEKRKEEELKKQRELRRQQEKNKSFEELLNESELKWSNFK</sequence>
<gene>
    <name evidence="2" type="ORF">ACFOU2_04530</name>
</gene>
<accession>A0ABV8B0R3</accession>
<dbReference type="InterPro" id="IPR024980">
    <property type="entry name" value="DUF3886"/>
</dbReference>
<dbReference type="Pfam" id="PF13025">
    <property type="entry name" value="DUF3886"/>
    <property type="match status" value="1"/>
</dbReference>
<feature type="region of interest" description="Disordered" evidence="1">
    <location>
        <begin position="41"/>
        <end position="67"/>
    </location>
</feature>
<feature type="region of interest" description="Disordered" evidence="1">
    <location>
        <begin position="1"/>
        <end position="27"/>
    </location>
</feature>
<reference evidence="3" key="1">
    <citation type="journal article" date="2019" name="Int. J. Syst. Evol. Microbiol.">
        <title>The Global Catalogue of Microorganisms (GCM) 10K type strain sequencing project: providing services to taxonomists for standard genome sequencing and annotation.</title>
        <authorList>
            <consortium name="The Broad Institute Genomics Platform"/>
            <consortium name="The Broad Institute Genome Sequencing Center for Infectious Disease"/>
            <person name="Wu L."/>
            <person name="Ma J."/>
        </authorList>
    </citation>
    <scope>NUCLEOTIDE SEQUENCE [LARGE SCALE GENOMIC DNA]</scope>
    <source>
        <strain evidence="3">CCUG 61889</strain>
    </source>
</reference>
<keyword evidence="3" id="KW-1185">Reference proteome</keyword>
<comment type="caution">
    <text evidence="2">The sequence shown here is derived from an EMBL/GenBank/DDBJ whole genome shotgun (WGS) entry which is preliminary data.</text>
</comment>